<dbReference type="OrthoDB" id="282764at2157"/>
<dbReference type="AlphaFoldDB" id="A0A1H1ERA5"/>
<dbReference type="Pfam" id="PF24035">
    <property type="entry name" value="DUF7344"/>
    <property type="match status" value="1"/>
</dbReference>
<dbReference type="EMBL" id="QQST01000001">
    <property type="protein sequence ID" value="RDI71853.1"/>
    <property type="molecule type" value="Genomic_DNA"/>
</dbReference>
<reference evidence="5" key="2">
    <citation type="submission" date="2016-10" db="EMBL/GenBank/DDBJ databases">
        <authorList>
            <person name="Varghese N."/>
            <person name="Submissions S."/>
        </authorList>
    </citation>
    <scope>NUCLEOTIDE SEQUENCE [LARGE SCALE GENOMIC DNA]</scope>
    <source>
        <strain evidence="5">CGMCC 1.12397</strain>
    </source>
</reference>
<dbReference type="Proteomes" id="UP000199289">
    <property type="component" value="Unassembled WGS sequence"/>
</dbReference>
<dbReference type="InterPro" id="IPR055768">
    <property type="entry name" value="DUF7344"/>
</dbReference>
<dbReference type="EMBL" id="FNKQ01000003">
    <property type="protein sequence ID" value="SDQ91130.1"/>
    <property type="molecule type" value="Genomic_DNA"/>
</dbReference>
<evidence type="ECO:0000256" key="1">
    <source>
        <dbReference type="SAM" id="MobiDB-lite"/>
    </source>
</evidence>
<dbReference type="RefSeq" id="WP_092538491.1">
    <property type="nucleotide sequence ID" value="NZ_FNKQ01000003.1"/>
</dbReference>
<gene>
    <name evidence="3" type="ORF">DWB78_09025</name>
    <name evidence="4" type="ORF">SAMN05216278_3022</name>
</gene>
<evidence type="ECO:0000313" key="3">
    <source>
        <dbReference type="EMBL" id="RDI71853.1"/>
    </source>
</evidence>
<protein>
    <recommendedName>
        <fullName evidence="2">DUF7344 domain-containing protein</fullName>
    </recommendedName>
</protein>
<evidence type="ECO:0000259" key="2">
    <source>
        <dbReference type="Pfam" id="PF24035"/>
    </source>
</evidence>
<name>A0A1H1ERA5_9EURY</name>
<dbReference type="Proteomes" id="UP000255421">
    <property type="component" value="Unassembled WGS sequence"/>
</dbReference>
<feature type="domain" description="DUF7344" evidence="2">
    <location>
        <begin position="10"/>
        <end position="85"/>
    </location>
</feature>
<accession>A0A1H1ERA5</accession>
<evidence type="ECO:0000313" key="6">
    <source>
        <dbReference type="Proteomes" id="UP000255421"/>
    </source>
</evidence>
<sequence length="223" mass="24200">MVPSTCDTLHELLAARRRRDTLAAVVEANRPLTRREIARRVAARTEDGLRGPDDHPDREINELEVELRHRHLPPLLDADAVTRSESDRFAATTLGHDLYRAERAFRAVVGDSAEEPAVRGRASTNGVDERRSSGRRANSGNVAGGTPASSQASPDDVGERSSAGRATKVRGVADENGTDDELVLSVSWAAVEAIDYLVASDDRWSTHPGYDEAIRTAVLEASK</sequence>
<keyword evidence="6" id="KW-1185">Reference proteome</keyword>
<feature type="region of interest" description="Disordered" evidence="1">
    <location>
        <begin position="112"/>
        <end position="176"/>
    </location>
</feature>
<evidence type="ECO:0000313" key="4">
    <source>
        <dbReference type="EMBL" id="SDQ91130.1"/>
    </source>
</evidence>
<proteinExistence type="predicted"/>
<reference evidence="3 6" key="3">
    <citation type="submission" date="2018-07" db="EMBL/GenBank/DDBJ databases">
        <title>Genome sequence of extremly halophilic archaeon Halopelagius longus strain BC12-B1.</title>
        <authorList>
            <person name="Zhang X."/>
        </authorList>
    </citation>
    <scope>NUCLEOTIDE SEQUENCE [LARGE SCALE GENOMIC DNA]</scope>
    <source>
        <strain evidence="3 6">BC12-B1</strain>
    </source>
</reference>
<organism evidence="4 5">
    <name type="scientific">Halopelagius longus</name>
    <dbReference type="NCBI Taxonomy" id="1236180"/>
    <lineage>
        <taxon>Archaea</taxon>
        <taxon>Methanobacteriati</taxon>
        <taxon>Methanobacteriota</taxon>
        <taxon>Stenosarchaea group</taxon>
        <taxon>Halobacteria</taxon>
        <taxon>Halobacteriales</taxon>
        <taxon>Haloferacaceae</taxon>
    </lineage>
</organism>
<evidence type="ECO:0000313" key="5">
    <source>
        <dbReference type="Proteomes" id="UP000199289"/>
    </source>
</evidence>
<reference evidence="4" key="1">
    <citation type="submission" date="2016-10" db="EMBL/GenBank/DDBJ databases">
        <authorList>
            <person name="de Groot N.N."/>
        </authorList>
    </citation>
    <scope>NUCLEOTIDE SEQUENCE [LARGE SCALE GENOMIC DNA]</scope>
    <source>
        <strain evidence="4">CGMCC 1.12397</strain>
    </source>
</reference>